<organism evidence="3 4">
    <name type="scientific">Nocardioides immobilis</name>
    <dbReference type="NCBI Taxonomy" id="2049295"/>
    <lineage>
        <taxon>Bacteria</taxon>
        <taxon>Bacillati</taxon>
        <taxon>Actinomycetota</taxon>
        <taxon>Actinomycetes</taxon>
        <taxon>Propionibacteriales</taxon>
        <taxon>Nocardioidaceae</taxon>
        <taxon>Nocardioides</taxon>
    </lineage>
</organism>
<dbReference type="EMBL" id="QXGH01000009">
    <property type="protein sequence ID" value="RHW28860.1"/>
    <property type="molecule type" value="Genomic_DNA"/>
</dbReference>
<feature type="region of interest" description="Disordered" evidence="1">
    <location>
        <begin position="1"/>
        <end position="28"/>
    </location>
</feature>
<evidence type="ECO:0000256" key="1">
    <source>
        <dbReference type="SAM" id="MobiDB-lite"/>
    </source>
</evidence>
<comment type="caution">
    <text evidence="3">The sequence shown here is derived from an EMBL/GenBank/DDBJ whole genome shotgun (WGS) entry which is preliminary data.</text>
</comment>
<accession>A0A417Y7Y3</accession>
<dbReference type="Proteomes" id="UP000283644">
    <property type="component" value="Unassembled WGS sequence"/>
</dbReference>
<keyword evidence="2" id="KW-0472">Membrane</keyword>
<keyword evidence="2" id="KW-1133">Transmembrane helix</keyword>
<feature type="compositionally biased region" description="Pro residues" evidence="1">
    <location>
        <begin position="1"/>
        <end position="10"/>
    </location>
</feature>
<dbReference type="AlphaFoldDB" id="A0A417Y7Y3"/>
<evidence type="ECO:0000313" key="3">
    <source>
        <dbReference type="EMBL" id="RHW28860.1"/>
    </source>
</evidence>
<reference evidence="3 4" key="1">
    <citation type="submission" date="2018-09" db="EMBL/GenBank/DDBJ databases">
        <title>Genome sequencing of Nocardioides immobilis CCTCC AB 2017083 for comparison to Nocardioides silvaticus.</title>
        <authorList>
            <person name="Li C."/>
            <person name="Wang G."/>
        </authorList>
    </citation>
    <scope>NUCLEOTIDE SEQUENCE [LARGE SCALE GENOMIC DNA]</scope>
    <source>
        <strain evidence="3 4">CCTCC AB 2017083</strain>
    </source>
</reference>
<keyword evidence="2" id="KW-0812">Transmembrane</keyword>
<feature type="compositionally biased region" description="Low complexity" evidence="1">
    <location>
        <begin position="11"/>
        <end position="23"/>
    </location>
</feature>
<proteinExistence type="predicted"/>
<sequence length="176" mass="19332">MTQPPPPPYQPFGQQPYGQQPSPYGQPPKKGNKTLWIVLGIVGGVLLLCCGSGVVVFGLFVNEVDNQIDEERENDTPRQVAVGEEFEHDDFVAESGWTVTRDDIGDFDITGLTLSNESDDTRTAYLEFSVYRDDTILGEITCTSASLGPDESSVADCYSIDDFMGDFDEVRVADSF</sequence>
<name>A0A417Y7Y3_9ACTN</name>
<dbReference type="OrthoDB" id="3788564at2"/>
<dbReference type="RefSeq" id="WP_118922509.1">
    <property type="nucleotide sequence ID" value="NZ_QXGH01000009.1"/>
</dbReference>
<gene>
    <name evidence="3" type="ORF">D0Z08_03180</name>
</gene>
<feature type="transmembrane region" description="Helical" evidence="2">
    <location>
        <begin position="35"/>
        <end position="61"/>
    </location>
</feature>
<protein>
    <submittedName>
        <fullName evidence="3">Uncharacterized protein</fullName>
    </submittedName>
</protein>
<evidence type="ECO:0000256" key="2">
    <source>
        <dbReference type="SAM" id="Phobius"/>
    </source>
</evidence>
<keyword evidence="4" id="KW-1185">Reference proteome</keyword>
<evidence type="ECO:0000313" key="4">
    <source>
        <dbReference type="Proteomes" id="UP000283644"/>
    </source>
</evidence>